<evidence type="ECO:0000256" key="5">
    <source>
        <dbReference type="ARBA" id="ARBA00022692"/>
    </source>
</evidence>
<organism evidence="9 10">
    <name type="scientific">Dactylosporangium sucinum</name>
    <dbReference type="NCBI Taxonomy" id="1424081"/>
    <lineage>
        <taxon>Bacteria</taxon>
        <taxon>Bacillati</taxon>
        <taxon>Actinomycetota</taxon>
        <taxon>Actinomycetes</taxon>
        <taxon>Micromonosporales</taxon>
        <taxon>Micromonosporaceae</taxon>
        <taxon>Dactylosporangium</taxon>
    </lineage>
</organism>
<evidence type="ECO:0000256" key="8">
    <source>
        <dbReference type="SAM" id="Phobius"/>
    </source>
</evidence>
<evidence type="ECO:0000256" key="3">
    <source>
        <dbReference type="ARBA" id="ARBA00022448"/>
    </source>
</evidence>
<evidence type="ECO:0000313" key="9">
    <source>
        <dbReference type="EMBL" id="GGM21461.1"/>
    </source>
</evidence>
<evidence type="ECO:0000313" key="10">
    <source>
        <dbReference type="Proteomes" id="UP000642070"/>
    </source>
</evidence>
<keyword evidence="10" id="KW-1185">Reference proteome</keyword>
<dbReference type="PANTHER" id="PTHR34979:SF1">
    <property type="entry name" value="INNER MEMBRANE PROTEIN YGAZ"/>
    <property type="match status" value="1"/>
</dbReference>
<feature type="transmembrane region" description="Helical" evidence="8">
    <location>
        <begin position="167"/>
        <end position="186"/>
    </location>
</feature>
<feature type="transmembrane region" description="Helical" evidence="8">
    <location>
        <begin position="138"/>
        <end position="161"/>
    </location>
</feature>
<protein>
    <recommendedName>
        <fullName evidence="11">Branched-chain amino acid ABC transporter permease</fullName>
    </recommendedName>
</protein>
<reference evidence="9" key="1">
    <citation type="journal article" date="2014" name="Int. J. Syst. Evol. Microbiol.">
        <title>Complete genome sequence of Corynebacterium casei LMG S-19264T (=DSM 44701T), isolated from a smear-ripened cheese.</title>
        <authorList>
            <consortium name="US DOE Joint Genome Institute (JGI-PGF)"/>
            <person name="Walter F."/>
            <person name="Albersmeier A."/>
            <person name="Kalinowski J."/>
            <person name="Ruckert C."/>
        </authorList>
    </citation>
    <scope>NUCLEOTIDE SEQUENCE</scope>
    <source>
        <strain evidence="9">JCM 19831</strain>
    </source>
</reference>
<dbReference type="PANTHER" id="PTHR34979">
    <property type="entry name" value="INNER MEMBRANE PROTEIN YGAZ"/>
    <property type="match status" value="1"/>
</dbReference>
<reference evidence="9" key="2">
    <citation type="submission" date="2020-09" db="EMBL/GenBank/DDBJ databases">
        <authorList>
            <person name="Sun Q."/>
            <person name="Ohkuma M."/>
        </authorList>
    </citation>
    <scope>NUCLEOTIDE SEQUENCE</scope>
    <source>
        <strain evidence="9">JCM 19831</strain>
    </source>
</reference>
<dbReference type="Pfam" id="PF03591">
    <property type="entry name" value="AzlC"/>
    <property type="match status" value="1"/>
</dbReference>
<feature type="transmembrane region" description="Helical" evidence="8">
    <location>
        <begin position="20"/>
        <end position="39"/>
    </location>
</feature>
<evidence type="ECO:0000256" key="2">
    <source>
        <dbReference type="ARBA" id="ARBA00010735"/>
    </source>
</evidence>
<name>A0A917THX3_9ACTN</name>
<feature type="transmembrane region" description="Helical" evidence="8">
    <location>
        <begin position="193"/>
        <end position="216"/>
    </location>
</feature>
<dbReference type="InterPro" id="IPR011606">
    <property type="entry name" value="Brnchd-chn_aa_trnsp_permease"/>
</dbReference>
<dbReference type="EMBL" id="BMPI01000009">
    <property type="protein sequence ID" value="GGM21461.1"/>
    <property type="molecule type" value="Genomic_DNA"/>
</dbReference>
<keyword evidence="4" id="KW-1003">Cell membrane</keyword>
<comment type="caution">
    <text evidence="9">The sequence shown here is derived from an EMBL/GenBank/DDBJ whole genome shotgun (WGS) entry which is preliminary data.</text>
</comment>
<evidence type="ECO:0000256" key="6">
    <source>
        <dbReference type="ARBA" id="ARBA00022989"/>
    </source>
</evidence>
<dbReference type="GO" id="GO:0005886">
    <property type="term" value="C:plasma membrane"/>
    <property type="evidence" value="ECO:0007669"/>
    <property type="project" value="UniProtKB-SubCell"/>
</dbReference>
<proteinExistence type="inferred from homology"/>
<dbReference type="AlphaFoldDB" id="A0A917THX3"/>
<gene>
    <name evidence="9" type="ORF">GCM10007977_023190</name>
</gene>
<sequence>METGMEITGQRPPTGVRDALPMLAALVPFGLTVGAAVAASDVGPFTGWSSSWLIVGGGAQLVAVQLLDGGAHAALIVAMTLVVNARHLLYSASIAPYAQPWPRRWRLLGAYVLADPVYALAIGRFERVGERPAARLRYYAGVAAVLWPGWLLITGAGVLLAGLLPDTLPLTFAVPLGFLLLLLPMLKDLPAIAAAAAGGAVALATAGLPLGLNVLLGGAAGALAGMSAGGGDA</sequence>
<dbReference type="Proteomes" id="UP000642070">
    <property type="component" value="Unassembled WGS sequence"/>
</dbReference>
<comment type="subcellular location">
    <subcellularLocation>
        <location evidence="1">Cell membrane</location>
        <topology evidence="1">Multi-pass membrane protein</topology>
    </subcellularLocation>
</comment>
<comment type="similarity">
    <text evidence="2">Belongs to the AzlC family.</text>
</comment>
<keyword evidence="7 8" id="KW-0472">Membrane</keyword>
<keyword evidence="6 8" id="KW-1133">Transmembrane helix</keyword>
<dbReference type="RefSeq" id="WP_190249773.1">
    <property type="nucleotide sequence ID" value="NZ_BMPI01000009.1"/>
</dbReference>
<evidence type="ECO:0008006" key="11">
    <source>
        <dbReference type="Google" id="ProtNLM"/>
    </source>
</evidence>
<dbReference type="GO" id="GO:1903785">
    <property type="term" value="P:L-valine transmembrane transport"/>
    <property type="evidence" value="ECO:0007669"/>
    <property type="project" value="TreeGrafter"/>
</dbReference>
<evidence type="ECO:0000256" key="4">
    <source>
        <dbReference type="ARBA" id="ARBA00022475"/>
    </source>
</evidence>
<evidence type="ECO:0000256" key="7">
    <source>
        <dbReference type="ARBA" id="ARBA00023136"/>
    </source>
</evidence>
<keyword evidence="3" id="KW-0813">Transport</keyword>
<evidence type="ECO:0000256" key="1">
    <source>
        <dbReference type="ARBA" id="ARBA00004651"/>
    </source>
</evidence>
<accession>A0A917THX3</accession>
<keyword evidence="5 8" id="KW-0812">Transmembrane</keyword>